<evidence type="ECO:0000313" key="2">
    <source>
        <dbReference type="EMBL" id="MBV7392537.1"/>
    </source>
</evidence>
<dbReference type="Proteomes" id="UP000774130">
    <property type="component" value="Unassembled WGS sequence"/>
</dbReference>
<organism evidence="2 3">
    <name type="scientific">Enterococcus alishanensis</name>
    <dbReference type="NCBI Taxonomy" id="1303817"/>
    <lineage>
        <taxon>Bacteria</taxon>
        <taxon>Bacillati</taxon>
        <taxon>Bacillota</taxon>
        <taxon>Bacilli</taxon>
        <taxon>Lactobacillales</taxon>
        <taxon>Enterococcaceae</taxon>
        <taxon>Enterococcus</taxon>
    </lineage>
</organism>
<evidence type="ECO:0000259" key="1">
    <source>
        <dbReference type="Pfam" id="PF07883"/>
    </source>
</evidence>
<reference evidence="2 3" key="1">
    <citation type="submission" date="2021-06" db="EMBL/GenBank/DDBJ databases">
        <title>Enterococcus alishanensis sp. nov., a novel lactic acid bacterium isolated from fresh coffee beans.</title>
        <authorList>
            <person name="Chen Y.-S."/>
        </authorList>
    </citation>
    <scope>NUCLEOTIDE SEQUENCE [LARGE SCALE GENOMIC DNA]</scope>
    <source>
        <strain evidence="2 3">ALS3</strain>
    </source>
</reference>
<proteinExistence type="predicted"/>
<dbReference type="Pfam" id="PF07883">
    <property type="entry name" value="Cupin_2"/>
    <property type="match status" value="1"/>
</dbReference>
<dbReference type="CDD" id="cd02208">
    <property type="entry name" value="cupin_RmlC-like"/>
    <property type="match status" value="1"/>
</dbReference>
<feature type="domain" description="Cupin type-2" evidence="1">
    <location>
        <begin position="24"/>
        <end position="72"/>
    </location>
</feature>
<dbReference type="RefSeq" id="WP_218327749.1">
    <property type="nucleotide sequence ID" value="NZ_JAHUZB010000018.1"/>
</dbReference>
<sequence>MIGNVQNKLGKVIEKRNFKTVKKVIPKGDTIPKHNHEKQEILFTVVLGKITINLDNDEDHTLTPGEILSFNGKHYIQGTALEDTTIFVTLIDE</sequence>
<dbReference type="EMBL" id="JAHUZB010000018">
    <property type="protein sequence ID" value="MBV7392537.1"/>
    <property type="molecule type" value="Genomic_DNA"/>
</dbReference>
<accession>A0ABS6THU2</accession>
<keyword evidence="3" id="KW-1185">Reference proteome</keyword>
<name>A0ABS6THU2_9ENTE</name>
<dbReference type="InterPro" id="IPR013096">
    <property type="entry name" value="Cupin_2"/>
</dbReference>
<evidence type="ECO:0000313" key="3">
    <source>
        <dbReference type="Proteomes" id="UP000774130"/>
    </source>
</evidence>
<protein>
    <submittedName>
        <fullName evidence="2">Cupin domain-containing protein</fullName>
    </submittedName>
</protein>
<comment type="caution">
    <text evidence="2">The sequence shown here is derived from an EMBL/GenBank/DDBJ whole genome shotgun (WGS) entry which is preliminary data.</text>
</comment>
<gene>
    <name evidence="2" type="ORF">KUA55_17970</name>
</gene>